<feature type="transmembrane region" description="Helical" evidence="1">
    <location>
        <begin position="137"/>
        <end position="160"/>
    </location>
</feature>
<dbReference type="Proteomes" id="UP000019265">
    <property type="component" value="Chromosome"/>
</dbReference>
<feature type="transmembrane region" description="Helical" evidence="1">
    <location>
        <begin position="203"/>
        <end position="229"/>
    </location>
</feature>
<keyword evidence="1" id="KW-1133">Transmembrane helix</keyword>
<organism evidence="2 3">
    <name type="scientific">Spiroplasma sabaudiense Ar-1343</name>
    <dbReference type="NCBI Taxonomy" id="1276257"/>
    <lineage>
        <taxon>Bacteria</taxon>
        <taxon>Bacillati</taxon>
        <taxon>Mycoplasmatota</taxon>
        <taxon>Mollicutes</taxon>
        <taxon>Entomoplasmatales</taxon>
        <taxon>Spiroplasmataceae</taxon>
        <taxon>Spiroplasma</taxon>
    </lineage>
</organism>
<protein>
    <submittedName>
        <fullName evidence="2">Uncharacterized protein</fullName>
    </submittedName>
</protein>
<reference evidence="2 3" key="1">
    <citation type="journal article" date="2014" name="Genome Biol. Evol.">
        <title>Molecular evolution of the substrate utilization strategies and putative virulence factors in mosquito-associated Spiroplasma species.</title>
        <authorList>
            <person name="Chang T.H."/>
            <person name="Lo W.S."/>
            <person name="Ku C."/>
            <person name="Chen L.L."/>
            <person name="Kuo C.H."/>
        </authorList>
    </citation>
    <scope>NUCLEOTIDE SEQUENCE [LARGE SCALE GENOMIC DNA]</scope>
    <source>
        <strain evidence="2">Ar-1343</strain>
    </source>
</reference>
<dbReference type="EMBL" id="CP006934">
    <property type="protein sequence ID" value="AHI54312.1"/>
    <property type="molecule type" value="Genomic_DNA"/>
</dbReference>
<feature type="transmembrane region" description="Helical" evidence="1">
    <location>
        <begin position="285"/>
        <end position="305"/>
    </location>
</feature>
<dbReference type="KEGG" id="ssab:SSABA_v1c09130"/>
<name>W6AB83_9MOLU</name>
<keyword evidence="3" id="KW-1185">Reference proteome</keyword>
<feature type="transmembrane region" description="Helical" evidence="1">
    <location>
        <begin position="21"/>
        <end position="44"/>
    </location>
</feature>
<feature type="transmembrane region" description="Helical" evidence="1">
    <location>
        <begin position="89"/>
        <end position="110"/>
    </location>
</feature>
<accession>W6AB83</accession>
<keyword evidence="1" id="KW-0472">Membrane</keyword>
<keyword evidence="1" id="KW-0812">Transmembrane</keyword>
<evidence type="ECO:0000256" key="1">
    <source>
        <dbReference type="SAM" id="Phobius"/>
    </source>
</evidence>
<evidence type="ECO:0000313" key="2">
    <source>
        <dbReference type="EMBL" id="AHI54312.1"/>
    </source>
</evidence>
<dbReference type="AlphaFoldDB" id="W6AB83"/>
<gene>
    <name evidence="2" type="ORF">SSABA_v1c09130</name>
</gene>
<dbReference type="PATRIC" id="fig|1276257.3.peg.929"/>
<sequence>MEKNVFVQNNRIVFTHLKIHWKLVLFFAICWFLFTVSLMVPTVFPFTEFGYNRPFIQVLHILSETQHENGSSGSGSSPMTISQVLNSSLFGPPAIIFFTVVIMTFAHLSFTKEIGHNQIGVWMTLSLSRTQIFVSKLLFILFTCFAIFMPSFLVIIIISATAYDANQFMGLVLLYGLIFFIFILALVGIYTLFFIIFSDKPALALIIISMISVYIIVTSVINLFASVAYEPAKWMLNFKYFSIQSLIVSPLNFQYVENNQTVVENIISENTTVTLTFNNLVKANLGWQIASPIVLLSLGCGSSYLGNHIFNRKNFNL</sequence>
<dbReference type="STRING" id="1276257.SSABA_v1c09130"/>
<proteinExistence type="predicted"/>
<dbReference type="HOGENOM" id="CLU_894019_0_0_14"/>
<dbReference type="RefSeq" id="WP_025251448.1">
    <property type="nucleotide sequence ID" value="NZ_CP006934.1"/>
</dbReference>
<feature type="transmembrane region" description="Helical" evidence="1">
    <location>
        <begin position="172"/>
        <end position="196"/>
    </location>
</feature>
<dbReference type="OrthoDB" id="389252at2"/>
<evidence type="ECO:0000313" key="3">
    <source>
        <dbReference type="Proteomes" id="UP000019265"/>
    </source>
</evidence>